<feature type="transmembrane region" description="Helical" evidence="7">
    <location>
        <begin position="412"/>
        <end position="433"/>
    </location>
</feature>
<feature type="transmembrane region" description="Helical" evidence="7">
    <location>
        <begin position="118"/>
        <end position="136"/>
    </location>
</feature>
<feature type="transmembrane region" description="Helical" evidence="7">
    <location>
        <begin position="12"/>
        <end position="31"/>
    </location>
</feature>
<feature type="transmembrane region" description="Helical" evidence="7">
    <location>
        <begin position="318"/>
        <end position="338"/>
    </location>
</feature>
<comment type="caution">
    <text evidence="8">The sequence shown here is derived from an EMBL/GenBank/DDBJ whole genome shotgun (WGS) entry which is preliminary data.</text>
</comment>
<feature type="transmembrane region" description="Helical" evidence="7">
    <location>
        <begin position="170"/>
        <end position="191"/>
    </location>
</feature>
<keyword evidence="3" id="KW-1003">Cell membrane</keyword>
<comment type="subcellular location">
    <subcellularLocation>
        <location evidence="1">Cell membrane</location>
        <topology evidence="1">Multi-pass membrane protein</topology>
    </subcellularLocation>
</comment>
<feature type="transmembrane region" description="Helical" evidence="7">
    <location>
        <begin position="79"/>
        <end position="98"/>
    </location>
</feature>
<keyword evidence="9" id="KW-1185">Reference proteome</keyword>
<evidence type="ECO:0000256" key="4">
    <source>
        <dbReference type="ARBA" id="ARBA00022692"/>
    </source>
</evidence>
<evidence type="ECO:0000256" key="2">
    <source>
        <dbReference type="ARBA" id="ARBA00007430"/>
    </source>
</evidence>
<accession>A0A2T0MCS3</accession>
<evidence type="ECO:0000256" key="5">
    <source>
        <dbReference type="ARBA" id="ARBA00022989"/>
    </source>
</evidence>
<evidence type="ECO:0000256" key="1">
    <source>
        <dbReference type="ARBA" id="ARBA00004651"/>
    </source>
</evidence>
<dbReference type="PANTHER" id="PTHR30250:SF10">
    <property type="entry name" value="LIPOPOLYSACCHARIDE BIOSYNTHESIS PROTEIN WZXC"/>
    <property type="match status" value="1"/>
</dbReference>
<evidence type="ECO:0000313" key="8">
    <source>
        <dbReference type="EMBL" id="PRX55295.1"/>
    </source>
</evidence>
<feature type="transmembrane region" description="Helical" evidence="7">
    <location>
        <begin position="43"/>
        <end position="67"/>
    </location>
</feature>
<name>A0A2T0MCS3_9FLAO</name>
<evidence type="ECO:0000313" key="9">
    <source>
        <dbReference type="Proteomes" id="UP000237640"/>
    </source>
</evidence>
<dbReference type="CDD" id="cd13127">
    <property type="entry name" value="MATE_tuaB_like"/>
    <property type="match status" value="1"/>
</dbReference>
<feature type="transmembrane region" description="Helical" evidence="7">
    <location>
        <begin position="143"/>
        <end position="164"/>
    </location>
</feature>
<keyword evidence="4 7" id="KW-0812">Transmembrane</keyword>
<dbReference type="GO" id="GO:0005886">
    <property type="term" value="C:plasma membrane"/>
    <property type="evidence" value="ECO:0007669"/>
    <property type="project" value="UniProtKB-SubCell"/>
</dbReference>
<feature type="transmembrane region" description="Helical" evidence="7">
    <location>
        <begin position="445"/>
        <end position="463"/>
    </location>
</feature>
<dbReference type="OrthoDB" id="9770347at2"/>
<feature type="transmembrane region" description="Helical" evidence="7">
    <location>
        <begin position="382"/>
        <end position="400"/>
    </location>
</feature>
<gene>
    <name evidence="8" type="ORF">CLV81_3704</name>
</gene>
<dbReference type="EMBL" id="PVYX01000002">
    <property type="protein sequence ID" value="PRX55295.1"/>
    <property type="molecule type" value="Genomic_DNA"/>
</dbReference>
<feature type="transmembrane region" description="Helical" evidence="7">
    <location>
        <begin position="286"/>
        <end position="306"/>
    </location>
</feature>
<dbReference type="RefSeq" id="WP_106147045.1">
    <property type="nucleotide sequence ID" value="NZ_PVYX01000002.1"/>
</dbReference>
<sequence length="485" mass="54186">MSLSGKIKNAGKWQALSVVSMNLIQLVYFAIMTRLLFKEDYGLMAVVNGIIGIGNIFIQGGMGSALIQRKNITHKHINGALQTSLLIGFSLYALFYFFSPYVASIYNDVRLDALIKVASLNLILLSLNNISLNLLFKNYSFKNASLVNIVSNILGYSLGVYLALQDFGVWSLVIATLVGSFFSTIALFYFAPIKISLKIHFKEASELFGFGSGMILLSLSNFLSNRGLNLVFGKIFTQDVLGIYERTSSLRTLPSRFISNIINKVMFPVMSEIQDEDKRLIEVYKFGLGLVNSIMLPTTVFLVFFSPEIVQILMGPKWTDVVVPLQIMFLVLIFNNSGSMTDSVIRAKGLVYKNVSRKYIFTVIIIILSGVLGYFFGINGAAVGIVISNFINYLMMIFLVKKIFKGSIREYFYQPLMAGIQLGFYLAILILAYKSIFGLWGETNILLFIVFVLGLLAIAMALLKFKPSFFGIYLERAIKNGLKRS</sequence>
<comment type="similarity">
    <text evidence="2">Belongs to the polysaccharide synthase family.</text>
</comment>
<dbReference type="Proteomes" id="UP000237640">
    <property type="component" value="Unassembled WGS sequence"/>
</dbReference>
<reference evidence="8 9" key="1">
    <citation type="submission" date="2018-03" db="EMBL/GenBank/DDBJ databases">
        <title>Genomic Encyclopedia of Archaeal and Bacterial Type Strains, Phase II (KMG-II): from individual species to whole genera.</title>
        <authorList>
            <person name="Goeker M."/>
        </authorList>
    </citation>
    <scope>NUCLEOTIDE SEQUENCE [LARGE SCALE GENOMIC DNA]</scope>
    <source>
        <strain evidence="8 9">DSM 25027</strain>
    </source>
</reference>
<keyword evidence="6 7" id="KW-0472">Membrane</keyword>
<keyword evidence="5 7" id="KW-1133">Transmembrane helix</keyword>
<evidence type="ECO:0000256" key="7">
    <source>
        <dbReference type="SAM" id="Phobius"/>
    </source>
</evidence>
<proteinExistence type="inferred from homology"/>
<dbReference type="PANTHER" id="PTHR30250">
    <property type="entry name" value="PST FAMILY PREDICTED COLANIC ACID TRANSPORTER"/>
    <property type="match status" value="1"/>
</dbReference>
<feature type="transmembrane region" description="Helical" evidence="7">
    <location>
        <begin position="359"/>
        <end position="376"/>
    </location>
</feature>
<evidence type="ECO:0000256" key="6">
    <source>
        <dbReference type="ARBA" id="ARBA00023136"/>
    </source>
</evidence>
<organism evidence="8 9">
    <name type="scientific">Flagellimonas meridianipacifica</name>
    <dbReference type="NCBI Taxonomy" id="1080225"/>
    <lineage>
        <taxon>Bacteria</taxon>
        <taxon>Pseudomonadati</taxon>
        <taxon>Bacteroidota</taxon>
        <taxon>Flavobacteriia</taxon>
        <taxon>Flavobacteriales</taxon>
        <taxon>Flavobacteriaceae</taxon>
        <taxon>Flagellimonas</taxon>
    </lineage>
</organism>
<protein>
    <submittedName>
        <fullName evidence="8">O-antigen/teichoic acid export membrane protein</fullName>
    </submittedName>
</protein>
<evidence type="ECO:0000256" key="3">
    <source>
        <dbReference type="ARBA" id="ARBA00022475"/>
    </source>
</evidence>
<dbReference type="InterPro" id="IPR050833">
    <property type="entry name" value="Poly_Biosynth_Transport"/>
</dbReference>
<dbReference type="Pfam" id="PF13440">
    <property type="entry name" value="Polysacc_synt_3"/>
    <property type="match status" value="1"/>
</dbReference>
<dbReference type="AlphaFoldDB" id="A0A2T0MCS3"/>